<feature type="transmembrane region" description="Helical" evidence="2">
    <location>
        <begin position="80"/>
        <end position="99"/>
    </location>
</feature>
<accession>A0ABN9SA80</accession>
<evidence type="ECO:0000256" key="2">
    <source>
        <dbReference type="SAM" id="Phobius"/>
    </source>
</evidence>
<feature type="transmembrane region" description="Helical" evidence="2">
    <location>
        <begin position="46"/>
        <end position="68"/>
    </location>
</feature>
<proteinExistence type="predicted"/>
<evidence type="ECO:0000256" key="1">
    <source>
        <dbReference type="SAM" id="MobiDB-lite"/>
    </source>
</evidence>
<keyword evidence="4" id="KW-1185">Reference proteome</keyword>
<protein>
    <submittedName>
        <fullName evidence="3">Uncharacterized protein</fullName>
    </submittedName>
</protein>
<reference evidence="3" key="1">
    <citation type="submission" date="2023-10" db="EMBL/GenBank/DDBJ databases">
        <authorList>
            <person name="Chen Y."/>
            <person name="Shah S."/>
            <person name="Dougan E. K."/>
            <person name="Thang M."/>
            <person name="Chan C."/>
        </authorList>
    </citation>
    <scope>NUCLEOTIDE SEQUENCE [LARGE SCALE GENOMIC DNA]</scope>
</reference>
<dbReference type="EMBL" id="CAUYUJ010010191">
    <property type="protein sequence ID" value="CAK0828756.1"/>
    <property type="molecule type" value="Genomic_DNA"/>
</dbReference>
<comment type="caution">
    <text evidence="3">The sequence shown here is derived from an EMBL/GenBank/DDBJ whole genome shotgun (WGS) entry which is preliminary data.</text>
</comment>
<evidence type="ECO:0000313" key="3">
    <source>
        <dbReference type="EMBL" id="CAK0828756.1"/>
    </source>
</evidence>
<feature type="region of interest" description="Disordered" evidence="1">
    <location>
        <begin position="1"/>
        <end position="29"/>
    </location>
</feature>
<keyword evidence="2" id="KW-1133">Transmembrane helix</keyword>
<evidence type="ECO:0000313" key="4">
    <source>
        <dbReference type="Proteomes" id="UP001189429"/>
    </source>
</evidence>
<name>A0ABN9SA80_9DINO</name>
<feature type="compositionally biased region" description="Low complexity" evidence="1">
    <location>
        <begin position="8"/>
        <end position="22"/>
    </location>
</feature>
<keyword evidence="2" id="KW-0812">Transmembrane</keyword>
<keyword evidence="2" id="KW-0472">Membrane</keyword>
<gene>
    <name evidence="3" type="ORF">PCOR1329_LOCUS27900</name>
</gene>
<dbReference type="Proteomes" id="UP001189429">
    <property type="component" value="Unassembled WGS sequence"/>
</dbReference>
<organism evidence="3 4">
    <name type="scientific">Prorocentrum cordatum</name>
    <dbReference type="NCBI Taxonomy" id="2364126"/>
    <lineage>
        <taxon>Eukaryota</taxon>
        <taxon>Sar</taxon>
        <taxon>Alveolata</taxon>
        <taxon>Dinophyceae</taxon>
        <taxon>Prorocentrales</taxon>
        <taxon>Prorocentraceae</taxon>
        <taxon>Prorocentrum</taxon>
    </lineage>
</organism>
<feature type="transmembrane region" description="Helical" evidence="2">
    <location>
        <begin position="111"/>
        <end position="132"/>
    </location>
</feature>
<sequence length="156" mass="15965">MDHPRPPSSSCSSLASLRSPSPAQGPPCPSSAPWTLPAMAPRRGSFLSGLVLFATFLALCQVHQAFVAAPRAPATREARALAAAAGVLGLAAGPVLAGGSSPYDERQQEAANVFVGLVVFGLFAGVTISVALNKLYTDGAVEKPDNTPKAVDDKII</sequence>